<dbReference type="GO" id="GO:0047372">
    <property type="term" value="F:monoacylglycerol lipase activity"/>
    <property type="evidence" value="ECO:0007669"/>
    <property type="project" value="TreeGrafter"/>
</dbReference>
<reference evidence="3 4" key="1">
    <citation type="submission" date="2015-07" db="EMBL/GenBank/DDBJ databases">
        <authorList>
            <person name="Cajimat M.N.B."/>
            <person name="Milazzo M.L."/>
            <person name="Fulhorst C.F."/>
        </authorList>
    </citation>
    <scope>NUCLEOTIDE SEQUENCE [LARGE SCALE GENOMIC DNA]</scope>
    <source>
        <strain evidence="3">Single colony</strain>
    </source>
</reference>
<organism evidence="3 4">
    <name type="scientific">Rhodotorula toruloides</name>
    <name type="common">Yeast</name>
    <name type="synonym">Rhodosporidium toruloides</name>
    <dbReference type="NCBI Taxonomy" id="5286"/>
    <lineage>
        <taxon>Eukaryota</taxon>
        <taxon>Fungi</taxon>
        <taxon>Dikarya</taxon>
        <taxon>Basidiomycota</taxon>
        <taxon>Pucciniomycotina</taxon>
        <taxon>Microbotryomycetes</taxon>
        <taxon>Sporidiobolales</taxon>
        <taxon>Sporidiobolaceae</taxon>
        <taxon>Rhodotorula</taxon>
    </lineage>
</organism>
<sequence>MSSAPDQNLRQLKSGLNLHVEVLNPDAQQTIIFVHGLGGSSTNFAAVVQAAGLADTYRVVSFDFEGHGLSPLSSDGSTSVEGYVASVAEVLDSVGADKATVVGHSLGGLIATTFAAKHASRVDKLILLGPVKKMSPGGVDALTKRAETVRSGGMSAIVDAVSTAGCSAKTNSSRPLSKAAVRASLLASQPEGYAQACLALAHANDPDYSAISAPTLIVAGSEDKTSPQATVNFLSGAIKGAKVAKIEDIGHWHELEDVDAVASEIKNFVDDTFPSLVAFKLACHRAALANGIELKIKTGDANRADMRCRLGERATVNKVQDGPCCSFQIAVYKSVVDANAGDFRVNKRNLVHSCPLEVRQQRKSSGDTAQWSRGKIKELEDALHMEEAPRPAEPLEKQTVQLPPHSSARRVSRTSTGPTLDATTQSHRATSPPRPDLNFLADLEALITLLMPDLTPTSTSRLASQLVATGIRSTSDLADVLLFETDRVLPKFLEASTSSAPAFPQVGDTFPSLNEFKLACHRAALAAGTELRIRAGDATFVYLYCRLREGCTEHKLTGDDDCAFRIHGIALSDASGGVRVSIRSLDHSCPSTARDARARDRSAKAWTEQKIKEVEGYIAQGMSGVKEKPRKKRAREGTSSSESGEEDDLEEDTSSDEAAPTSAATQKHFPSAQDVAKDVSKLVKAGSVAFPSSRQSFPTARKLLVYLYAFAQSRGFNNHRKSDATDKQHLRLICAHGHHRYASTKQGQCKVCIITNEDSDGLWRVSSSELKHNHEIDEVDEDKNALPRSSKRKDSSTTSRSAKSREDKPPVQHAAFLPSSTLTTSTPLHRDDLAAVLYSIFPAVPPHELELVVTFLAHLGVSTLEDLAALLLLEPIFVDSLVGAVNLLSLDSLEQ</sequence>
<dbReference type="InterPro" id="IPR000073">
    <property type="entry name" value="AB_hydrolase_1"/>
</dbReference>
<dbReference type="Gene3D" id="3.40.50.1820">
    <property type="entry name" value="alpha/beta hydrolase"/>
    <property type="match status" value="1"/>
</dbReference>
<evidence type="ECO:0000313" key="3">
    <source>
        <dbReference type="EMBL" id="CTR08248.1"/>
    </source>
</evidence>
<dbReference type="InterPro" id="IPR050266">
    <property type="entry name" value="AB_hydrolase_sf"/>
</dbReference>
<dbReference type="STRING" id="5286.A0A0K3CH49"/>
<dbReference type="PANTHER" id="PTHR43798:SF5">
    <property type="entry name" value="MONOACYLGLYCEROL LIPASE ABHD6"/>
    <property type="match status" value="1"/>
</dbReference>
<gene>
    <name evidence="3" type="primary">FGENESH: predicted gene_7.494</name>
    <name evidence="3" type="ORF">BN2166_0041090</name>
</gene>
<keyword evidence="4" id="KW-1185">Reference proteome</keyword>
<dbReference type="GO" id="GO:0016020">
    <property type="term" value="C:membrane"/>
    <property type="evidence" value="ECO:0007669"/>
    <property type="project" value="TreeGrafter"/>
</dbReference>
<dbReference type="EMBL" id="CWKI01000007">
    <property type="protein sequence ID" value="CTR08248.1"/>
    <property type="molecule type" value="Genomic_DNA"/>
</dbReference>
<evidence type="ECO:0000259" key="2">
    <source>
        <dbReference type="Pfam" id="PF00561"/>
    </source>
</evidence>
<feature type="compositionally biased region" description="Acidic residues" evidence="1">
    <location>
        <begin position="643"/>
        <end position="655"/>
    </location>
</feature>
<feature type="non-terminal residue" evidence="3">
    <location>
        <position position="895"/>
    </location>
</feature>
<feature type="compositionally biased region" description="Polar residues" evidence="1">
    <location>
        <begin position="413"/>
        <end position="429"/>
    </location>
</feature>
<name>A0A0K3CH49_RHOTO</name>
<feature type="compositionally biased region" description="Basic and acidic residues" evidence="1">
    <location>
        <begin position="387"/>
        <end position="396"/>
    </location>
</feature>
<evidence type="ECO:0000256" key="1">
    <source>
        <dbReference type="SAM" id="MobiDB-lite"/>
    </source>
</evidence>
<feature type="region of interest" description="Disordered" evidence="1">
    <location>
        <begin position="387"/>
        <end position="435"/>
    </location>
</feature>
<dbReference type="GO" id="GO:0046464">
    <property type="term" value="P:acylglycerol catabolic process"/>
    <property type="evidence" value="ECO:0007669"/>
    <property type="project" value="TreeGrafter"/>
</dbReference>
<dbReference type="AlphaFoldDB" id="A0A0K3CH49"/>
<proteinExistence type="predicted"/>
<dbReference type="Pfam" id="PF00561">
    <property type="entry name" value="Abhydrolase_1"/>
    <property type="match status" value="1"/>
</dbReference>
<dbReference type="SUPFAM" id="SSF53474">
    <property type="entry name" value="alpha/beta-Hydrolases"/>
    <property type="match status" value="1"/>
</dbReference>
<evidence type="ECO:0000313" key="4">
    <source>
        <dbReference type="Proteomes" id="UP000199069"/>
    </source>
</evidence>
<feature type="region of interest" description="Disordered" evidence="1">
    <location>
        <begin position="774"/>
        <end position="811"/>
    </location>
</feature>
<dbReference type="PANTHER" id="PTHR43798">
    <property type="entry name" value="MONOACYLGLYCEROL LIPASE"/>
    <property type="match status" value="1"/>
</dbReference>
<dbReference type="PRINTS" id="PR00111">
    <property type="entry name" value="ABHYDROLASE"/>
</dbReference>
<feature type="region of interest" description="Disordered" evidence="1">
    <location>
        <begin position="622"/>
        <end position="672"/>
    </location>
</feature>
<accession>A0A0K3CH49</accession>
<protein>
    <submittedName>
        <fullName evidence="3">FGENESH: predicted gene_7.494 protein</fullName>
    </submittedName>
</protein>
<dbReference type="InterPro" id="IPR029058">
    <property type="entry name" value="AB_hydrolase_fold"/>
</dbReference>
<feature type="domain" description="AB hydrolase-1" evidence="2">
    <location>
        <begin position="30"/>
        <end position="252"/>
    </location>
</feature>
<dbReference type="Proteomes" id="UP000199069">
    <property type="component" value="Unassembled WGS sequence"/>
</dbReference>